<evidence type="ECO:0000313" key="5">
    <source>
        <dbReference type="Proteomes" id="UP001139462"/>
    </source>
</evidence>
<name>A0A9X1U4V7_9FLAO</name>
<dbReference type="InterPro" id="IPR026444">
    <property type="entry name" value="Secre_tail"/>
</dbReference>
<reference evidence="4" key="1">
    <citation type="submission" date="2021-09" db="EMBL/GenBank/DDBJ databases">
        <title>Genome of Aequorivita sp. strain F64183.</title>
        <authorList>
            <person name="Wang Y."/>
        </authorList>
    </citation>
    <scope>NUCLEOTIDE SEQUENCE</scope>
    <source>
        <strain evidence="4">F64183</strain>
    </source>
</reference>
<proteinExistence type="predicted"/>
<comment type="caution">
    <text evidence="4">The sequence shown here is derived from an EMBL/GenBank/DDBJ whole genome shotgun (WGS) entry which is preliminary data.</text>
</comment>
<dbReference type="Pfam" id="PF18962">
    <property type="entry name" value="Por_Secre_tail"/>
    <property type="match status" value="1"/>
</dbReference>
<evidence type="ECO:0000313" key="4">
    <source>
        <dbReference type="EMBL" id="MCG2429537.1"/>
    </source>
</evidence>
<feature type="domain" description="Secretion system C-terminal sorting" evidence="3">
    <location>
        <begin position="351"/>
        <end position="412"/>
    </location>
</feature>
<dbReference type="NCBIfam" id="TIGR04183">
    <property type="entry name" value="Por_Secre_tail"/>
    <property type="match status" value="1"/>
</dbReference>
<protein>
    <submittedName>
        <fullName evidence="4">T9SS type A sorting domain-containing protein</fullName>
    </submittedName>
</protein>
<evidence type="ECO:0000256" key="2">
    <source>
        <dbReference type="SAM" id="SignalP"/>
    </source>
</evidence>
<evidence type="ECO:0000259" key="3">
    <source>
        <dbReference type="Pfam" id="PF18962"/>
    </source>
</evidence>
<keyword evidence="5" id="KW-1185">Reference proteome</keyword>
<feature type="signal peptide" evidence="2">
    <location>
        <begin position="1"/>
        <end position="25"/>
    </location>
</feature>
<dbReference type="Proteomes" id="UP001139462">
    <property type="component" value="Unassembled WGS sequence"/>
</dbReference>
<accession>A0A9X1U4V7</accession>
<feature type="chain" id="PRO_5040823577" evidence="2">
    <location>
        <begin position="26"/>
        <end position="420"/>
    </location>
</feature>
<dbReference type="AlphaFoldDB" id="A0A9X1U4V7"/>
<dbReference type="RefSeq" id="WP_237606252.1">
    <property type="nucleotide sequence ID" value="NZ_JAIRBB010000001.1"/>
</dbReference>
<keyword evidence="1 2" id="KW-0732">Signal</keyword>
<gene>
    <name evidence="4" type="ORF">K8344_00245</name>
</gene>
<dbReference type="EMBL" id="JAIRBB010000001">
    <property type="protein sequence ID" value="MCG2429537.1"/>
    <property type="molecule type" value="Genomic_DNA"/>
</dbReference>
<evidence type="ECO:0000256" key="1">
    <source>
        <dbReference type="ARBA" id="ARBA00022729"/>
    </source>
</evidence>
<sequence>MFKKLPTKRLLSLLMITLFSGVTLQASTAINQGNPLNDIPCDEKIVIECDTEYTADLVPNAGYWTNYSNVPYNYTGSEQVFEFTATASGLHIMDLDQGAGDADFMIMNACGNMAGNITGFYWTGEHSEYIELVEGTTYYIIADLYETSGPTTVSIKVNCMGDVVVPEPDFDCFQGLGNAPSVDAAFNLDPLNPNTFVANDFTVEANTTFALQQISLSTNQVQVPDHGVFNIRANNNGIPGEVLEVIEADVTSAIAYAALYDEPVYHVVFDLTETVLFTEGVYWLEPKITTPEPSTVWWAATENGTDGAITMLSEDGGATWMPLEAESIFFVAGECETLGVSDFTSVDFDFYPNPVNDVLTIQSQKTVDSIEVYNIMGQMILNSSTISNGKIDLSTLKSGIYLVKATFEGGLTETLKIVKK</sequence>
<organism evidence="4 5">
    <name type="scientific">Aequorivita xiaoshiensis</name>
    <dbReference type="NCBI Taxonomy" id="2874476"/>
    <lineage>
        <taxon>Bacteria</taxon>
        <taxon>Pseudomonadati</taxon>
        <taxon>Bacteroidota</taxon>
        <taxon>Flavobacteriia</taxon>
        <taxon>Flavobacteriales</taxon>
        <taxon>Flavobacteriaceae</taxon>
        <taxon>Aequorivita</taxon>
    </lineage>
</organism>